<dbReference type="Proteomes" id="UP001163603">
    <property type="component" value="Chromosome 12"/>
</dbReference>
<reference evidence="2" key="1">
    <citation type="journal article" date="2023" name="G3 (Bethesda)">
        <title>Genome assembly and association tests identify interacting loci associated with vigor, precocity, and sex in interspecific pistachio rootstocks.</title>
        <authorList>
            <person name="Palmer W."/>
            <person name="Jacygrad E."/>
            <person name="Sagayaradj S."/>
            <person name="Cavanaugh K."/>
            <person name="Han R."/>
            <person name="Bertier L."/>
            <person name="Beede B."/>
            <person name="Kafkas S."/>
            <person name="Golino D."/>
            <person name="Preece J."/>
            <person name="Michelmore R."/>
        </authorList>
    </citation>
    <scope>NUCLEOTIDE SEQUENCE [LARGE SCALE GENOMIC DNA]</scope>
</reference>
<name>A0ACC0XGX2_9ROSI</name>
<sequence length="1163" mass="130387">MLKQLKHFTFSSYSTSSCSTLINCLHSHLPQTLHSLLQYHALIITSANSDNIFIASKLISLYASFTKPHFSTQVFNLVSNKADTFLWNSIIKSHFSNANYHQALQFFDSMRLSNTPVNDFTIPMVVSACAELNWKFYGDYIHGITLKCGLFEKNPAVGSSFVYMYAKCGCVEDASVVFDDIVERDVVAWTALVVGYVQNGESARGLECLFEMISVGGDSEKPNFRTIEGGFQACGNLGALSEGRCLHGFAVKTGLGNCQVVQSLVLSMYSKCGDTKEAYFSFSEVAEKDLLSWTSIIGVYARSGLMTECLSMFREMQVGRMHPDGIVISCMLLGFGNTMRVCEGKAFHGLILKNNVLDHMVHNALLSMYRKFGLVTQAEKFFKTCYDWNREAWNIMVIGYGKTGMEAKCIQLFREMQHLGIKFDSNSLVSVISSCSQLGANYLGRSLHCFMIKNCGDENISVINALIDMYGKNSNLTIAHRLFCRAQKDIVTWNTMISAYTHSGHSVEALALFDLMISGKLKPNTATLCEKSCGSTGPGRLNENVKCPHGQNSWSFIWKTEECFLIVLCRTLILDGMQHDDVKPNLKNSAIGITLRFVGVFQRSRNAFLILARKRKAFYYNLFIRCCLSLFFISRALSHKDRPEILDQKLCLPDARVGFMKVFLPGAECPTVDMCCYSADGNDTTVSGNQKRCEGEDVTLVKEQAEADNLSLSETILVKDTPKSDRLVRDVPLGFDEFKNKAINPRGKPALHQAGSIKYRVEPGGEEYNFASASKGAKLVAANKEAKGAPNILGKDMDKYLRNPCSAEEKFVVIELSEETLVDTIEIANFEHHSSNLKGFELLGSLVYPTDSWMLLGNFTAKNIKQSQRFPLKECKWVRYLKLNFLSHYGSEFYCTLNTVQVYGVDAVEHMLEDLISAQDNFLSSEESADEPKAIPPQVLHSQIDGQYENLVKEGDTIPGPDDAAPKLDASVNDVGDQVVDLRQHPVGRLPGDSVIKILMQKVRALDLNLSVLERYLEELNSRYRNIFTDFEKEIAAKDELLRKMNTDLMNLGDRNNAIEKQVQDIMSWKPIVSLQVDILSRENAFLRLKVERILEIQEHVENKEIIVLLISLVCSIFATFKLFADMTSVCRRKQDLGIFCRTNISWIFALLFSSSIGIILSL</sequence>
<proteinExistence type="predicted"/>
<gene>
    <name evidence="1" type="ORF">Pint_12236</name>
</gene>
<evidence type="ECO:0000313" key="1">
    <source>
        <dbReference type="EMBL" id="KAJ0016588.1"/>
    </source>
</evidence>
<dbReference type="EMBL" id="CM047747">
    <property type="protein sequence ID" value="KAJ0016588.1"/>
    <property type="molecule type" value="Genomic_DNA"/>
</dbReference>
<evidence type="ECO:0000313" key="2">
    <source>
        <dbReference type="Proteomes" id="UP001163603"/>
    </source>
</evidence>
<keyword evidence="2" id="KW-1185">Reference proteome</keyword>
<organism evidence="1 2">
    <name type="scientific">Pistacia integerrima</name>
    <dbReference type="NCBI Taxonomy" id="434235"/>
    <lineage>
        <taxon>Eukaryota</taxon>
        <taxon>Viridiplantae</taxon>
        <taxon>Streptophyta</taxon>
        <taxon>Embryophyta</taxon>
        <taxon>Tracheophyta</taxon>
        <taxon>Spermatophyta</taxon>
        <taxon>Magnoliopsida</taxon>
        <taxon>eudicotyledons</taxon>
        <taxon>Gunneridae</taxon>
        <taxon>Pentapetalae</taxon>
        <taxon>rosids</taxon>
        <taxon>malvids</taxon>
        <taxon>Sapindales</taxon>
        <taxon>Anacardiaceae</taxon>
        <taxon>Pistacia</taxon>
    </lineage>
</organism>
<protein>
    <submittedName>
        <fullName evidence="1">Uncharacterized protein</fullName>
    </submittedName>
</protein>
<comment type="caution">
    <text evidence="1">The sequence shown here is derived from an EMBL/GenBank/DDBJ whole genome shotgun (WGS) entry which is preliminary data.</text>
</comment>
<accession>A0ACC0XGX2</accession>